<dbReference type="Proteomes" id="UP000034201">
    <property type="component" value="Unassembled WGS sequence"/>
</dbReference>
<dbReference type="InterPro" id="IPR007554">
    <property type="entry name" value="Glycerophosphate_synth"/>
</dbReference>
<dbReference type="PATRIC" id="fig|1618608.3.peg.649"/>
<proteinExistence type="predicted"/>
<dbReference type="Gene3D" id="3.40.50.12580">
    <property type="match status" value="1"/>
</dbReference>
<organism evidence="1 2">
    <name type="scientific">Candidatus Adlerbacteria bacterium GW2011_GWC1_50_9</name>
    <dbReference type="NCBI Taxonomy" id="1618608"/>
    <lineage>
        <taxon>Bacteria</taxon>
        <taxon>Candidatus Adleribacteriota</taxon>
    </lineage>
</organism>
<dbReference type="EMBL" id="LCQQ01000047">
    <property type="protein sequence ID" value="KKW19981.1"/>
    <property type="molecule type" value="Genomic_DNA"/>
</dbReference>
<gene>
    <name evidence="1" type="ORF">UY61_C0047G0002</name>
</gene>
<protein>
    <submittedName>
        <fullName evidence="1">Small-conductance mechanosensitive channel</fullName>
    </submittedName>
</protein>
<dbReference type="AlphaFoldDB" id="A0A0G1WMH8"/>
<dbReference type="Pfam" id="PF04464">
    <property type="entry name" value="Glyphos_transf"/>
    <property type="match status" value="1"/>
</dbReference>
<comment type="caution">
    <text evidence="1">The sequence shown here is derived from an EMBL/GenBank/DDBJ whole genome shotgun (WGS) entry which is preliminary data.</text>
</comment>
<reference evidence="1 2" key="1">
    <citation type="journal article" date="2015" name="Nature">
        <title>rRNA introns, odd ribosomes, and small enigmatic genomes across a large radiation of phyla.</title>
        <authorList>
            <person name="Brown C.T."/>
            <person name="Hug L.A."/>
            <person name="Thomas B.C."/>
            <person name="Sharon I."/>
            <person name="Castelle C.J."/>
            <person name="Singh A."/>
            <person name="Wilkins M.J."/>
            <person name="Williams K.H."/>
            <person name="Banfield J.F."/>
        </authorList>
    </citation>
    <scope>NUCLEOTIDE SEQUENCE [LARGE SCALE GENOMIC DNA]</scope>
</reference>
<dbReference type="GO" id="GO:0047355">
    <property type="term" value="F:CDP-glycerol glycerophosphotransferase activity"/>
    <property type="evidence" value="ECO:0007669"/>
    <property type="project" value="InterPro"/>
</dbReference>
<dbReference type="SUPFAM" id="SSF53756">
    <property type="entry name" value="UDP-Glycosyltransferase/glycogen phosphorylase"/>
    <property type="match status" value="1"/>
</dbReference>
<dbReference type="InterPro" id="IPR043148">
    <property type="entry name" value="TagF_C"/>
</dbReference>
<sequence>MKKIFITVNDGSIARNILRSFVLEKIIQHSDVHVGLVTHADKEEFYRTEFGSDRISVFGILGRPLSFFERVLSYCIRNGLWTETILMDQRTHMEGRYVAFAAKRTFIYLFGKSKWFHAFVRRLFLLRAPSRAMEELFSREKPDLLFSTDVQIELDFDATIAAHKNNVPVVGMVRSWDNPTSRGGLVPYIHVVLLVWSPYIAEKMEYVQQYPRERIRLVGIPHFDWYVKDIIVPREEFFRKLGIDPKKKMILFAGIGDFHAPHEIEVLEIIARKLREGMIEDAKEVVLVFRPHPAFRFDENSVKRLGNVVFDSGISSYSGKDRSSWEMEQEQVVHLANSLAHCDVLVTTASTMTVDAAAFDKPIVKGRVIDINLLYTTLEEVAEAGTGAIVQVPNSLFFQKAVRRWRGSEVQLYNRNPNE</sequence>
<accession>A0A0G1WMH8</accession>
<dbReference type="GO" id="GO:0016020">
    <property type="term" value="C:membrane"/>
    <property type="evidence" value="ECO:0007669"/>
    <property type="project" value="InterPro"/>
</dbReference>
<evidence type="ECO:0000313" key="1">
    <source>
        <dbReference type="EMBL" id="KKW19981.1"/>
    </source>
</evidence>
<name>A0A0G1WMH8_9BACT</name>
<evidence type="ECO:0000313" key="2">
    <source>
        <dbReference type="Proteomes" id="UP000034201"/>
    </source>
</evidence>